<comment type="subcellular location">
    <subcellularLocation>
        <location evidence="2">Endomembrane system</location>
    </subcellularLocation>
</comment>
<dbReference type="InterPro" id="IPR001841">
    <property type="entry name" value="Znf_RING"/>
</dbReference>
<evidence type="ECO:0000256" key="6">
    <source>
        <dbReference type="ARBA" id="ARBA00022723"/>
    </source>
</evidence>
<keyword evidence="5" id="KW-0808">Transferase</keyword>
<sequence length="229" mass="24223">MGSSAQINRSVETSSDESAPSAIATTSILSLQPSTSTSTEASSNSMITTSGATTSFTTTSSTTIADSDSNAEFSCNICFDTSVSPVLTLCGHLFCWSCLHQWLEAQRQNPTCPVCKAGCAQDKVIPIYGRGKEQVDPRSTTPKRPAGQRPEPFRSPNQIGTGFTLATGQVTFTGTMIPPFMFSPFGVHYGASYAGAMGPNGAVQTPMQAYVSRLFFMLGALILVGILLY</sequence>
<dbReference type="GO" id="GO:0005783">
    <property type="term" value="C:endoplasmic reticulum"/>
    <property type="evidence" value="ECO:0007669"/>
    <property type="project" value="InterPro"/>
</dbReference>
<evidence type="ECO:0000256" key="13">
    <source>
        <dbReference type="SAM" id="Phobius"/>
    </source>
</evidence>
<dbReference type="PANTHER" id="PTHR12313">
    <property type="entry name" value="E3 UBIQUITIN-PROTEIN LIGASE RNF5-RELATED"/>
    <property type="match status" value="1"/>
</dbReference>
<evidence type="ECO:0000256" key="3">
    <source>
        <dbReference type="ARBA" id="ARBA00004906"/>
    </source>
</evidence>
<dbReference type="EMBL" id="MCFF01000023">
    <property type="protein sequence ID" value="ORZ13306.1"/>
    <property type="molecule type" value="Genomic_DNA"/>
</dbReference>
<evidence type="ECO:0000256" key="10">
    <source>
        <dbReference type="ARBA" id="ARBA00023136"/>
    </source>
</evidence>
<evidence type="ECO:0000256" key="1">
    <source>
        <dbReference type="ARBA" id="ARBA00000900"/>
    </source>
</evidence>
<dbReference type="SMART" id="SM00184">
    <property type="entry name" value="RING"/>
    <property type="match status" value="1"/>
</dbReference>
<reference evidence="15 16" key="1">
    <citation type="submission" date="2016-07" db="EMBL/GenBank/DDBJ databases">
        <title>Pervasive Adenine N6-methylation of Active Genes in Fungi.</title>
        <authorList>
            <consortium name="DOE Joint Genome Institute"/>
            <person name="Mondo S.J."/>
            <person name="Dannebaum R.O."/>
            <person name="Kuo R.C."/>
            <person name="Labutti K."/>
            <person name="Haridas S."/>
            <person name="Kuo A."/>
            <person name="Salamov A."/>
            <person name="Ahrendt S.R."/>
            <person name="Lipzen A."/>
            <person name="Sullivan W."/>
            <person name="Andreopoulos W.B."/>
            <person name="Clum A."/>
            <person name="Lindquist E."/>
            <person name="Daum C."/>
            <person name="Ramamoorthy G.K."/>
            <person name="Gryganskyi A."/>
            <person name="Culley D."/>
            <person name="Magnuson J.K."/>
            <person name="James T.Y."/>
            <person name="O'Malley M.A."/>
            <person name="Stajich J.E."/>
            <person name="Spatafora J.W."/>
            <person name="Visel A."/>
            <person name="Grigoriev I.V."/>
        </authorList>
    </citation>
    <scope>NUCLEOTIDE SEQUENCE [LARGE SCALE GENOMIC DNA]</scope>
    <source>
        <strain evidence="15 16">NRRL 3116</strain>
    </source>
</reference>
<feature type="region of interest" description="Disordered" evidence="12">
    <location>
        <begin position="130"/>
        <end position="160"/>
    </location>
</feature>
<dbReference type="OrthoDB" id="6270329at2759"/>
<accession>A0A1Y2GJY8</accession>
<dbReference type="SUPFAM" id="SSF57850">
    <property type="entry name" value="RING/U-box"/>
    <property type="match status" value="1"/>
</dbReference>
<gene>
    <name evidence="15" type="ORF">BCR41DRAFT_378010</name>
</gene>
<dbReference type="EC" id="2.3.2.27" evidence="4"/>
<dbReference type="UniPathway" id="UPA00143"/>
<keyword evidence="16" id="KW-1185">Reference proteome</keyword>
<evidence type="ECO:0000256" key="2">
    <source>
        <dbReference type="ARBA" id="ARBA00004308"/>
    </source>
</evidence>
<keyword evidence="10 13" id="KW-0472">Membrane</keyword>
<feature type="region of interest" description="Disordered" evidence="12">
    <location>
        <begin position="1"/>
        <end position="21"/>
    </location>
</feature>
<dbReference type="InterPro" id="IPR017907">
    <property type="entry name" value="Znf_RING_CS"/>
</dbReference>
<dbReference type="InterPro" id="IPR013083">
    <property type="entry name" value="Znf_RING/FYVE/PHD"/>
</dbReference>
<dbReference type="InParanoid" id="A0A1Y2GJY8"/>
<evidence type="ECO:0000256" key="11">
    <source>
        <dbReference type="PROSITE-ProRule" id="PRU00175"/>
    </source>
</evidence>
<dbReference type="GeneID" id="33568973"/>
<comment type="caution">
    <text evidence="15">The sequence shown here is derived from an EMBL/GenBank/DDBJ whole genome shotgun (WGS) entry which is preliminary data.</text>
</comment>
<name>A0A1Y2GJY8_9FUNG</name>
<dbReference type="InterPro" id="IPR045103">
    <property type="entry name" value="RNF5/RNF185-like"/>
</dbReference>
<keyword evidence="7 11" id="KW-0863">Zinc-finger</keyword>
<dbReference type="GO" id="GO:0008270">
    <property type="term" value="F:zinc ion binding"/>
    <property type="evidence" value="ECO:0007669"/>
    <property type="project" value="UniProtKB-KW"/>
</dbReference>
<organism evidence="15 16">
    <name type="scientific">Lobosporangium transversale</name>
    <dbReference type="NCBI Taxonomy" id="64571"/>
    <lineage>
        <taxon>Eukaryota</taxon>
        <taxon>Fungi</taxon>
        <taxon>Fungi incertae sedis</taxon>
        <taxon>Mucoromycota</taxon>
        <taxon>Mortierellomycotina</taxon>
        <taxon>Mortierellomycetes</taxon>
        <taxon>Mortierellales</taxon>
        <taxon>Mortierellaceae</taxon>
        <taxon>Lobosporangium</taxon>
    </lineage>
</organism>
<dbReference type="Proteomes" id="UP000193648">
    <property type="component" value="Unassembled WGS sequence"/>
</dbReference>
<keyword evidence="8" id="KW-0833">Ubl conjugation pathway</keyword>
<dbReference type="InterPro" id="IPR018957">
    <property type="entry name" value="Znf_C3HC4_RING-type"/>
</dbReference>
<dbReference type="RefSeq" id="XP_021880387.1">
    <property type="nucleotide sequence ID" value="XM_022027130.1"/>
</dbReference>
<dbReference type="Pfam" id="PF00097">
    <property type="entry name" value="zf-C3HC4"/>
    <property type="match status" value="1"/>
</dbReference>
<dbReference type="Gene3D" id="3.30.40.10">
    <property type="entry name" value="Zinc/RING finger domain, C3HC4 (zinc finger)"/>
    <property type="match status" value="1"/>
</dbReference>
<feature type="domain" description="RING-type" evidence="14">
    <location>
        <begin position="75"/>
        <end position="116"/>
    </location>
</feature>
<keyword evidence="13" id="KW-1133">Transmembrane helix</keyword>
<dbReference type="PROSITE" id="PS00518">
    <property type="entry name" value="ZF_RING_1"/>
    <property type="match status" value="1"/>
</dbReference>
<dbReference type="GO" id="GO:0061630">
    <property type="term" value="F:ubiquitin protein ligase activity"/>
    <property type="evidence" value="ECO:0007669"/>
    <property type="project" value="UniProtKB-EC"/>
</dbReference>
<dbReference type="PROSITE" id="PS50089">
    <property type="entry name" value="ZF_RING_2"/>
    <property type="match status" value="1"/>
</dbReference>
<proteinExistence type="predicted"/>
<evidence type="ECO:0000256" key="12">
    <source>
        <dbReference type="SAM" id="MobiDB-lite"/>
    </source>
</evidence>
<dbReference type="GO" id="GO:0016567">
    <property type="term" value="P:protein ubiquitination"/>
    <property type="evidence" value="ECO:0007669"/>
    <property type="project" value="UniProtKB-UniPathway"/>
</dbReference>
<evidence type="ECO:0000313" key="16">
    <source>
        <dbReference type="Proteomes" id="UP000193648"/>
    </source>
</evidence>
<evidence type="ECO:0000256" key="8">
    <source>
        <dbReference type="ARBA" id="ARBA00022786"/>
    </source>
</evidence>
<feature type="region of interest" description="Disordered" evidence="12">
    <location>
        <begin position="34"/>
        <end position="59"/>
    </location>
</feature>
<dbReference type="AlphaFoldDB" id="A0A1Y2GJY8"/>
<evidence type="ECO:0000256" key="5">
    <source>
        <dbReference type="ARBA" id="ARBA00022679"/>
    </source>
</evidence>
<keyword evidence="9" id="KW-0862">Zinc</keyword>
<dbReference type="GO" id="GO:0006511">
    <property type="term" value="P:ubiquitin-dependent protein catabolic process"/>
    <property type="evidence" value="ECO:0007669"/>
    <property type="project" value="InterPro"/>
</dbReference>
<evidence type="ECO:0000259" key="14">
    <source>
        <dbReference type="PROSITE" id="PS50089"/>
    </source>
</evidence>
<feature type="transmembrane region" description="Helical" evidence="13">
    <location>
        <begin position="210"/>
        <end position="228"/>
    </location>
</feature>
<evidence type="ECO:0000313" key="15">
    <source>
        <dbReference type="EMBL" id="ORZ13306.1"/>
    </source>
</evidence>
<protein>
    <recommendedName>
        <fullName evidence="4">RING-type E3 ubiquitin transferase</fullName>
        <ecNumber evidence="4">2.3.2.27</ecNumber>
    </recommendedName>
</protein>
<evidence type="ECO:0000256" key="4">
    <source>
        <dbReference type="ARBA" id="ARBA00012483"/>
    </source>
</evidence>
<keyword evidence="13" id="KW-0812">Transmembrane</keyword>
<comment type="pathway">
    <text evidence="3">Protein modification; protein ubiquitination.</text>
</comment>
<comment type="catalytic activity">
    <reaction evidence="1">
        <text>S-ubiquitinyl-[E2 ubiquitin-conjugating enzyme]-L-cysteine + [acceptor protein]-L-lysine = [E2 ubiquitin-conjugating enzyme]-L-cysteine + N(6)-ubiquitinyl-[acceptor protein]-L-lysine.</text>
        <dbReference type="EC" id="2.3.2.27"/>
    </reaction>
</comment>
<evidence type="ECO:0000256" key="9">
    <source>
        <dbReference type="ARBA" id="ARBA00022833"/>
    </source>
</evidence>
<evidence type="ECO:0000256" key="7">
    <source>
        <dbReference type="ARBA" id="ARBA00022771"/>
    </source>
</evidence>
<dbReference type="STRING" id="64571.A0A1Y2GJY8"/>
<keyword evidence="6" id="KW-0479">Metal-binding</keyword>